<dbReference type="PANTHER" id="PTHR13413">
    <property type="entry name" value="YLP MOTIF CONTAINING PROTEIN NUCLEAR PROTEIN ZAP"/>
    <property type="match status" value="1"/>
</dbReference>
<name>A0ABQ5SDP1_9CHLO</name>
<feature type="region of interest" description="Disordered" evidence="1">
    <location>
        <begin position="89"/>
        <end position="267"/>
    </location>
</feature>
<feature type="compositionally biased region" description="Low complexity" evidence="1">
    <location>
        <begin position="191"/>
        <end position="211"/>
    </location>
</feature>
<dbReference type="Proteomes" id="UP001165090">
    <property type="component" value="Unassembled WGS sequence"/>
</dbReference>
<feature type="compositionally biased region" description="Pro residues" evidence="1">
    <location>
        <begin position="92"/>
        <end position="132"/>
    </location>
</feature>
<dbReference type="Pfam" id="PF13671">
    <property type="entry name" value="AAA_33"/>
    <property type="match status" value="1"/>
</dbReference>
<dbReference type="SUPFAM" id="SSF52540">
    <property type="entry name" value="P-loop containing nucleoside triphosphate hydrolases"/>
    <property type="match status" value="1"/>
</dbReference>
<keyword evidence="3" id="KW-1185">Reference proteome</keyword>
<feature type="compositionally biased region" description="Basic residues" evidence="1">
    <location>
        <begin position="570"/>
        <end position="580"/>
    </location>
</feature>
<dbReference type="InterPro" id="IPR027417">
    <property type="entry name" value="P-loop_NTPase"/>
</dbReference>
<accession>A0ABQ5SDP1</accession>
<dbReference type="EMBL" id="BSDZ01000078">
    <property type="protein sequence ID" value="GLI67670.1"/>
    <property type="molecule type" value="Genomic_DNA"/>
</dbReference>
<evidence type="ECO:0000256" key="1">
    <source>
        <dbReference type="SAM" id="MobiDB-lite"/>
    </source>
</evidence>
<proteinExistence type="predicted"/>
<dbReference type="Gene3D" id="3.40.50.300">
    <property type="entry name" value="P-loop containing nucleotide triphosphate hydrolases"/>
    <property type="match status" value="1"/>
</dbReference>
<reference evidence="2 3" key="1">
    <citation type="journal article" date="2023" name="IScience">
        <title>Expanded male sex-determining region conserved during the evolution of homothallism in the green alga Volvox.</title>
        <authorList>
            <person name="Yamamoto K."/>
            <person name="Matsuzaki R."/>
            <person name="Mahakham W."/>
            <person name="Heman W."/>
            <person name="Sekimoto H."/>
            <person name="Kawachi M."/>
            <person name="Minakuchi Y."/>
            <person name="Toyoda A."/>
            <person name="Nozaki H."/>
        </authorList>
    </citation>
    <scope>NUCLEOTIDE SEQUENCE [LARGE SCALE GENOMIC DNA]</scope>
    <source>
        <strain evidence="2 3">NIES-4468</strain>
    </source>
</reference>
<evidence type="ECO:0000313" key="3">
    <source>
        <dbReference type="Proteomes" id="UP001165090"/>
    </source>
</evidence>
<dbReference type="PANTHER" id="PTHR13413:SF0">
    <property type="entry name" value="YLP MOTIF-CONTAINING PROTEIN 1"/>
    <property type="match status" value="1"/>
</dbReference>
<evidence type="ECO:0008006" key="4">
    <source>
        <dbReference type="Google" id="ProtNLM"/>
    </source>
</evidence>
<feature type="region of interest" description="Disordered" evidence="1">
    <location>
        <begin position="636"/>
        <end position="660"/>
    </location>
</feature>
<dbReference type="InterPro" id="IPR026314">
    <property type="entry name" value="YLP_motif_con_p1"/>
</dbReference>
<feature type="region of interest" description="Disordered" evidence="1">
    <location>
        <begin position="774"/>
        <end position="802"/>
    </location>
</feature>
<comment type="caution">
    <text evidence="2">The sequence shown here is derived from an EMBL/GenBank/DDBJ whole genome shotgun (WGS) entry which is preliminary data.</text>
</comment>
<feature type="compositionally biased region" description="Low complexity" evidence="1">
    <location>
        <begin position="218"/>
        <end position="237"/>
    </location>
</feature>
<feature type="compositionally biased region" description="Low complexity" evidence="1">
    <location>
        <begin position="636"/>
        <end position="652"/>
    </location>
</feature>
<evidence type="ECO:0000313" key="2">
    <source>
        <dbReference type="EMBL" id="GLI67670.1"/>
    </source>
</evidence>
<feature type="region of interest" description="Disordered" evidence="1">
    <location>
        <begin position="514"/>
        <end position="580"/>
    </location>
</feature>
<feature type="region of interest" description="Disordered" evidence="1">
    <location>
        <begin position="604"/>
        <end position="624"/>
    </location>
</feature>
<feature type="region of interest" description="Disordered" evidence="1">
    <location>
        <begin position="30"/>
        <end position="77"/>
    </location>
</feature>
<feature type="compositionally biased region" description="Basic and acidic residues" evidence="1">
    <location>
        <begin position="525"/>
        <end position="537"/>
    </location>
</feature>
<feature type="compositionally biased region" description="Acidic residues" evidence="1">
    <location>
        <begin position="514"/>
        <end position="523"/>
    </location>
</feature>
<feature type="compositionally biased region" description="Low complexity" evidence="1">
    <location>
        <begin position="65"/>
        <end position="77"/>
    </location>
</feature>
<protein>
    <recommendedName>
        <fullName evidence="4">YLP motif-containing protein 1</fullName>
    </recommendedName>
</protein>
<sequence length="802" mass="86049">MFNGINGQPGNYAAWQMGYGNLQGNYSAPTVQNSFPRPNGFQGPQDHYASYGAYPQQPEWQAPFPYQQQHQPELPPHQQNYHYQYFSAPAQAEPPPPLPDGEPPPLPPLPPMPLEEEPPPLPPDAPAGPTPGAPIQESQALVQPSYPPQNQAPLGQNPNGTATAETWGMGKFPPLQQQDGIPGQGPGPANGGAWPPQQPQHAQQAPFPHLAHYPHAFPQPCASQPPSSQPQPLSMQQRIGGFAQHLPHHHHQQTAVPPGQPIVSPYGTTGAAVLQLPPVPQAMPTPAPPPAPVVLDITRLLRNPHRATRPRKLLLVLRGLPGSGKSTLARKIREAELEAGAEAPRLHSMDDYYMQEVEVEIVEEEAGRKKRRKVTELKYVFEPEMEDTYFRDLVRAVGRSCEDRRHSFVVVDAPVLRAEQLRELMTVGQRANFECFALLPLDTDPAACATPSRNVHGHSAEALRGMAALFEPAPPLYAQVSALSLFGGPVLGEEQDGGAGTSGGGAEIQEVDMDADDSDEAAEGDASRSDREGDVDNKSGPSPGSLRQRPTSRWHEDNGDGNGASVVRRLEKRRKRDKARLRAVTEIDEKDILLGLNDALAATPDASGGKGSTAPPTVLGPITGRTLKPLRSALRRSPSLAAPPSAVPSSSSGKNGPRNVWWPDMGRGILAESKLPSTTAAATTGLQLVEVVYLEGLGPPAELEDLPYGYQRRNLAGREEAAAGPNGAGDVIVTTQPRAWHPQSHGSFRDQAKAEHESEHDLFRRLLLGRQGVDTAGPQSGVAGGSSLGLFAAPLDDDDDEA</sequence>
<organism evidence="2 3">
    <name type="scientific">Volvox africanus</name>
    <dbReference type="NCBI Taxonomy" id="51714"/>
    <lineage>
        <taxon>Eukaryota</taxon>
        <taxon>Viridiplantae</taxon>
        <taxon>Chlorophyta</taxon>
        <taxon>core chlorophytes</taxon>
        <taxon>Chlorophyceae</taxon>
        <taxon>CS clade</taxon>
        <taxon>Chlamydomonadales</taxon>
        <taxon>Volvocaceae</taxon>
        <taxon>Volvox</taxon>
    </lineage>
</organism>
<feature type="compositionally biased region" description="Polar residues" evidence="1">
    <location>
        <begin position="136"/>
        <end position="164"/>
    </location>
</feature>
<gene>
    <name evidence="2" type="ORF">VaNZ11_011831</name>
</gene>